<evidence type="ECO:0000313" key="1">
    <source>
        <dbReference type="EMBL" id="PPQ95997.1"/>
    </source>
</evidence>
<protein>
    <submittedName>
        <fullName evidence="1">Uncharacterized protein</fullName>
    </submittedName>
</protein>
<name>A0A409XYY9_9AGAR</name>
<accession>A0A409XYY9</accession>
<comment type="caution">
    <text evidence="1">The sequence shown here is derived from an EMBL/GenBank/DDBJ whole genome shotgun (WGS) entry which is preliminary data.</text>
</comment>
<gene>
    <name evidence="1" type="ORF">CVT26_016213</name>
</gene>
<evidence type="ECO:0000313" key="2">
    <source>
        <dbReference type="Proteomes" id="UP000284706"/>
    </source>
</evidence>
<proteinExistence type="predicted"/>
<reference evidence="1 2" key="1">
    <citation type="journal article" date="2018" name="Evol. Lett.">
        <title>Horizontal gene cluster transfer increased hallucinogenic mushroom diversity.</title>
        <authorList>
            <person name="Reynolds H.T."/>
            <person name="Vijayakumar V."/>
            <person name="Gluck-Thaler E."/>
            <person name="Korotkin H.B."/>
            <person name="Matheny P.B."/>
            <person name="Slot J.C."/>
        </authorList>
    </citation>
    <scope>NUCLEOTIDE SEQUENCE [LARGE SCALE GENOMIC DNA]</scope>
    <source>
        <strain evidence="1 2">SRW20</strain>
    </source>
</reference>
<keyword evidence="2" id="KW-1185">Reference proteome</keyword>
<dbReference type="AlphaFoldDB" id="A0A409XYY9"/>
<dbReference type="EMBL" id="NHYE01001401">
    <property type="protein sequence ID" value="PPQ95997.1"/>
    <property type="molecule type" value="Genomic_DNA"/>
</dbReference>
<organism evidence="1 2">
    <name type="scientific">Gymnopilus dilepis</name>
    <dbReference type="NCBI Taxonomy" id="231916"/>
    <lineage>
        <taxon>Eukaryota</taxon>
        <taxon>Fungi</taxon>
        <taxon>Dikarya</taxon>
        <taxon>Basidiomycota</taxon>
        <taxon>Agaricomycotina</taxon>
        <taxon>Agaricomycetes</taxon>
        <taxon>Agaricomycetidae</taxon>
        <taxon>Agaricales</taxon>
        <taxon>Agaricineae</taxon>
        <taxon>Hymenogastraceae</taxon>
        <taxon>Gymnopilus</taxon>
    </lineage>
</organism>
<dbReference type="Proteomes" id="UP000284706">
    <property type="component" value="Unassembled WGS sequence"/>
</dbReference>
<dbReference type="InParanoid" id="A0A409XYY9"/>
<sequence>MSQSDCLHLVFHRSKARAPSRPTFNRRHLPNFSQKPIFKRRRSEYLRTKLLNLNFDADGGALPSARITSQQKHLEDRFAVEAEATKAGGASAEAKLTSGRDLAPGKHLFHLFFFYMRMNLTTHEVY</sequence>